<gene>
    <name evidence="1" type="ORF">MSZNOR_1073</name>
</gene>
<dbReference type="Proteomes" id="UP001162030">
    <property type="component" value="Chromosome"/>
</dbReference>
<proteinExistence type="predicted"/>
<dbReference type="RefSeq" id="WP_026612078.1">
    <property type="nucleotide sequence ID" value="NZ_OX458333.1"/>
</dbReference>
<dbReference type="EMBL" id="OX458333">
    <property type="protein sequence ID" value="CAI8773251.1"/>
    <property type="molecule type" value="Genomic_DNA"/>
</dbReference>
<reference evidence="1 2" key="1">
    <citation type="submission" date="2023-03" db="EMBL/GenBank/DDBJ databases">
        <authorList>
            <person name="Pearce D."/>
        </authorList>
    </citation>
    <scope>NUCLEOTIDE SEQUENCE [LARGE SCALE GENOMIC DNA]</scope>
    <source>
        <strain evidence="1">Msz</strain>
    </source>
</reference>
<evidence type="ECO:0000313" key="1">
    <source>
        <dbReference type="EMBL" id="CAI8773251.1"/>
    </source>
</evidence>
<protein>
    <submittedName>
        <fullName evidence="1">Uncharacterized protein</fullName>
    </submittedName>
</protein>
<organism evidence="1 2">
    <name type="scientific">Methylocaldum szegediense</name>
    <dbReference type="NCBI Taxonomy" id="73780"/>
    <lineage>
        <taxon>Bacteria</taxon>
        <taxon>Pseudomonadati</taxon>
        <taxon>Pseudomonadota</taxon>
        <taxon>Gammaproteobacteria</taxon>
        <taxon>Methylococcales</taxon>
        <taxon>Methylococcaceae</taxon>
        <taxon>Methylocaldum</taxon>
    </lineage>
</organism>
<evidence type="ECO:0000313" key="2">
    <source>
        <dbReference type="Proteomes" id="UP001162030"/>
    </source>
</evidence>
<accession>A0ABM9HYL9</accession>
<sequence>MDEALAKIISINRSKEDKAVREKTLAEAWQVLTGPNLKRHALEDIMTRGGQKAFEINRRARPPRRQELSTIRRTVHELARHL</sequence>
<keyword evidence="2" id="KW-1185">Reference proteome</keyword>
<name>A0ABM9HYL9_9GAMM</name>